<dbReference type="Proteomes" id="UP000634136">
    <property type="component" value="Unassembled WGS sequence"/>
</dbReference>
<keyword evidence="2" id="KW-1185">Reference proteome</keyword>
<comment type="caution">
    <text evidence="1">The sequence shown here is derived from an EMBL/GenBank/DDBJ whole genome shotgun (WGS) entry which is preliminary data.</text>
</comment>
<proteinExistence type="predicted"/>
<protein>
    <submittedName>
        <fullName evidence="1">Uncharacterized protein</fullName>
    </submittedName>
</protein>
<dbReference type="AlphaFoldDB" id="A0A834TGE8"/>
<organism evidence="1 2">
    <name type="scientific">Senna tora</name>
    <dbReference type="NCBI Taxonomy" id="362788"/>
    <lineage>
        <taxon>Eukaryota</taxon>
        <taxon>Viridiplantae</taxon>
        <taxon>Streptophyta</taxon>
        <taxon>Embryophyta</taxon>
        <taxon>Tracheophyta</taxon>
        <taxon>Spermatophyta</taxon>
        <taxon>Magnoliopsida</taxon>
        <taxon>eudicotyledons</taxon>
        <taxon>Gunneridae</taxon>
        <taxon>Pentapetalae</taxon>
        <taxon>rosids</taxon>
        <taxon>fabids</taxon>
        <taxon>Fabales</taxon>
        <taxon>Fabaceae</taxon>
        <taxon>Caesalpinioideae</taxon>
        <taxon>Cassia clade</taxon>
        <taxon>Senna</taxon>
    </lineage>
</organism>
<accession>A0A834TGE8</accession>
<gene>
    <name evidence="1" type="ORF">G2W53_027152</name>
</gene>
<name>A0A834TGE8_9FABA</name>
<sequence length="102" mass="11533">MGTCTFRSKFSPYVGPSTTIEIRCFSKKPQGIPTRILEPNLIFDRSIPTFTAFTFKPSRAHNSSWVAFLRSNQRLTPILGVISPKGRNHPETILRGIRSLLE</sequence>
<dbReference type="EMBL" id="JAAIUW010000008">
    <property type="protein sequence ID" value="KAF7821697.1"/>
    <property type="molecule type" value="Genomic_DNA"/>
</dbReference>
<evidence type="ECO:0000313" key="1">
    <source>
        <dbReference type="EMBL" id="KAF7821697.1"/>
    </source>
</evidence>
<evidence type="ECO:0000313" key="2">
    <source>
        <dbReference type="Proteomes" id="UP000634136"/>
    </source>
</evidence>
<reference evidence="1" key="1">
    <citation type="submission" date="2020-09" db="EMBL/GenBank/DDBJ databases">
        <title>Genome-Enabled Discovery of Anthraquinone Biosynthesis in Senna tora.</title>
        <authorList>
            <person name="Kang S.-H."/>
            <person name="Pandey R.P."/>
            <person name="Lee C.-M."/>
            <person name="Sim J.-S."/>
            <person name="Jeong J.-T."/>
            <person name="Choi B.-S."/>
            <person name="Jung M."/>
            <person name="Ginzburg D."/>
            <person name="Zhao K."/>
            <person name="Won S.Y."/>
            <person name="Oh T.-J."/>
            <person name="Yu Y."/>
            <person name="Kim N.-H."/>
            <person name="Lee O.R."/>
            <person name="Lee T.-H."/>
            <person name="Bashyal P."/>
            <person name="Kim T.-S."/>
            <person name="Lee W.-H."/>
            <person name="Kawkins C."/>
            <person name="Kim C.-K."/>
            <person name="Kim J.S."/>
            <person name="Ahn B.O."/>
            <person name="Rhee S.Y."/>
            <person name="Sohng J.K."/>
        </authorList>
    </citation>
    <scope>NUCLEOTIDE SEQUENCE</scope>
    <source>
        <tissue evidence="1">Leaf</tissue>
    </source>
</reference>